<evidence type="ECO:0008006" key="5">
    <source>
        <dbReference type="Google" id="ProtNLM"/>
    </source>
</evidence>
<evidence type="ECO:0000313" key="3">
    <source>
        <dbReference type="EMBL" id="MDM7831283.1"/>
    </source>
</evidence>
<feature type="region of interest" description="Disordered" evidence="1">
    <location>
        <begin position="200"/>
        <end position="225"/>
    </location>
</feature>
<comment type="caution">
    <text evidence="3">The sequence shown here is derived from an EMBL/GenBank/DDBJ whole genome shotgun (WGS) entry which is preliminary data.</text>
</comment>
<keyword evidence="2" id="KW-0472">Membrane</keyword>
<dbReference type="RefSeq" id="WP_289446567.1">
    <property type="nucleotide sequence ID" value="NZ_JAUCGR010000002.1"/>
</dbReference>
<protein>
    <recommendedName>
        <fullName evidence="5">NUDIX hydrolase</fullName>
    </recommendedName>
</protein>
<evidence type="ECO:0000313" key="4">
    <source>
        <dbReference type="Proteomes" id="UP001321453"/>
    </source>
</evidence>
<keyword evidence="2" id="KW-1133">Transmembrane helix</keyword>
<feature type="transmembrane region" description="Helical" evidence="2">
    <location>
        <begin position="6"/>
        <end position="25"/>
    </location>
</feature>
<gene>
    <name evidence="3" type="ORF">QRT05_08045</name>
</gene>
<evidence type="ECO:0000256" key="2">
    <source>
        <dbReference type="SAM" id="Phobius"/>
    </source>
</evidence>
<keyword evidence="2" id="KW-0812">Transmembrane</keyword>
<reference evidence="3 4" key="1">
    <citation type="submission" date="2023-06" db="EMBL/GenBank/DDBJ databases">
        <title>Cellulomonas sp. MW9 Whole genome sequence.</title>
        <authorList>
            <person name="Park S."/>
        </authorList>
    </citation>
    <scope>NUCLEOTIDE SEQUENCE [LARGE SCALE GENOMIC DNA]</scope>
    <source>
        <strain evidence="3 4">MW9</strain>
    </source>
</reference>
<organism evidence="3 4">
    <name type="scientific">Cellulomonas edaphi</name>
    <dbReference type="NCBI Taxonomy" id="3053468"/>
    <lineage>
        <taxon>Bacteria</taxon>
        <taxon>Bacillati</taxon>
        <taxon>Actinomycetota</taxon>
        <taxon>Actinomycetes</taxon>
        <taxon>Micrococcales</taxon>
        <taxon>Cellulomonadaceae</taxon>
        <taxon>Cellulomonas</taxon>
    </lineage>
</organism>
<name>A0ABT7S6N6_9CELL</name>
<dbReference type="EMBL" id="JAUCGR010000002">
    <property type="protein sequence ID" value="MDM7831283.1"/>
    <property type="molecule type" value="Genomic_DNA"/>
</dbReference>
<keyword evidence="4" id="KW-1185">Reference proteome</keyword>
<sequence>MSWSDNAVVVLAIVALVVWWLWVTASRLDRLHRKVGAARAVVDTQLIRRATAAAELATSSLLDPVSSVLVGQAAWTALSAGGSDAETTPGLPTELRALLAVDPRGPVAPSSLAEQISERGRIESELSATLREVLSDPAEVAALRAEPGGDELLDDLGSAWYRVQLSRRFHNEAVAQTRRMRRGVLVRALRLAGHAPEPRTLELDDEWPDALGRPGVRSSEAVNGG</sequence>
<accession>A0ABT7S6N6</accession>
<proteinExistence type="predicted"/>
<dbReference type="Proteomes" id="UP001321453">
    <property type="component" value="Unassembled WGS sequence"/>
</dbReference>
<evidence type="ECO:0000256" key="1">
    <source>
        <dbReference type="SAM" id="MobiDB-lite"/>
    </source>
</evidence>